<evidence type="ECO:0000256" key="2">
    <source>
        <dbReference type="ARBA" id="ARBA00023002"/>
    </source>
</evidence>
<protein>
    <submittedName>
        <fullName evidence="3">SDR family NAD(P)-dependent oxidoreductase</fullName>
    </submittedName>
</protein>
<dbReference type="Gene3D" id="3.40.50.720">
    <property type="entry name" value="NAD(P)-binding Rossmann-like Domain"/>
    <property type="match status" value="1"/>
</dbReference>
<dbReference type="GO" id="GO:0016491">
    <property type="term" value="F:oxidoreductase activity"/>
    <property type="evidence" value="ECO:0007669"/>
    <property type="project" value="UniProtKB-KW"/>
</dbReference>
<dbReference type="EMBL" id="JADHQD010000003">
    <property type="protein sequence ID" value="MBL6817904.1"/>
    <property type="molecule type" value="Genomic_DNA"/>
</dbReference>
<dbReference type="PRINTS" id="PR00081">
    <property type="entry name" value="GDHRDH"/>
</dbReference>
<reference evidence="3" key="1">
    <citation type="submission" date="2020-10" db="EMBL/GenBank/DDBJ databases">
        <title>Microbiome of the Black Sea water column analyzed by genome centric metagenomics.</title>
        <authorList>
            <person name="Cabello-Yeves P.J."/>
            <person name="Callieri C."/>
            <person name="Picazo A."/>
            <person name="Mehrshad M."/>
            <person name="Haro-Moreno J.M."/>
            <person name="Roda-Garcia J."/>
            <person name="Dzembekova N."/>
            <person name="Slabakova V."/>
            <person name="Slabakova N."/>
            <person name="Moncheva S."/>
            <person name="Rodriguez-Valera F."/>
        </authorList>
    </citation>
    <scope>NUCLEOTIDE SEQUENCE</scope>
    <source>
        <strain evidence="3">BS307-5m-G50</strain>
    </source>
</reference>
<comment type="similarity">
    <text evidence="1">Belongs to the short-chain dehydrogenases/reductases (SDR) family.</text>
</comment>
<evidence type="ECO:0000313" key="4">
    <source>
        <dbReference type="Proteomes" id="UP000711391"/>
    </source>
</evidence>
<gene>
    <name evidence="3" type="ORF">ISQ64_00700</name>
</gene>
<dbReference type="PANTHER" id="PTHR42901:SF1">
    <property type="entry name" value="ALCOHOL DEHYDROGENASE"/>
    <property type="match status" value="1"/>
</dbReference>
<dbReference type="InterPro" id="IPR002347">
    <property type="entry name" value="SDR_fam"/>
</dbReference>
<dbReference type="Pfam" id="PF00106">
    <property type="entry name" value="adh_short"/>
    <property type="match status" value="1"/>
</dbReference>
<dbReference type="Proteomes" id="UP000711391">
    <property type="component" value="Unassembled WGS sequence"/>
</dbReference>
<evidence type="ECO:0000256" key="1">
    <source>
        <dbReference type="ARBA" id="ARBA00006484"/>
    </source>
</evidence>
<keyword evidence="2" id="KW-0560">Oxidoreductase</keyword>
<accession>A0A937ICS8</accession>
<organism evidence="3 4">
    <name type="scientific">SAR86 cluster bacterium</name>
    <dbReference type="NCBI Taxonomy" id="2030880"/>
    <lineage>
        <taxon>Bacteria</taxon>
        <taxon>Pseudomonadati</taxon>
        <taxon>Pseudomonadota</taxon>
        <taxon>Gammaproteobacteria</taxon>
        <taxon>SAR86 cluster</taxon>
    </lineage>
</organism>
<name>A0A937ICS8_9GAMM</name>
<dbReference type="PANTHER" id="PTHR42901">
    <property type="entry name" value="ALCOHOL DEHYDROGENASE"/>
    <property type="match status" value="1"/>
</dbReference>
<proteinExistence type="inferred from homology"/>
<dbReference type="AlphaFoldDB" id="A0A937ICS8"/>
<dbReference type="InterPro" id="IPR036291">
    <property type="entry name" value="NAD(P)-bd_dom_sf"/>
</dbReference>
<sequence>MKIENKFKSNFLLNRNILITGASKGIGREIALGLSSYGANIILLSRDEEALDHLYDQITNKYQTSPLIIKCDLNDLDEIKAEEIANVISKNMNTLDGVIHNAALIGKMSSIIDFDLKTWNKVINTNLTSSYLLSKFLIPLMYESKNPRIIFTSSGVVKRGRAFWGAYSVSKSAVKSLAEILEDEVEPISNIKVFNFDPGATRTSMRAFAYPAENPSILKPPSSLLDYYLWMFSDASKDSKNRYIEFK</sequence>
<evidence type="ECO:0000313" key="3">
    <source>
        <dbReference type="EMBL" id="MBL6817904.1"/>
    </source>
</evidence>
<dbReference type="SUPFAM" id="SSF51735">
    <property type="entry name" value="NAD(P)-binding Rossmann-fold domains"/>
    <property type="match status" value="1"/>
</dbReference>
<comment type="caution">
    <text evidence="3">The sequence shown here is derived from an EMBL/GenBank/DDBJ whole genome shotgun (WGS) entry which is preliminary data.</text>
</comment>